<evidence type="ECO:0000256" key="1">
    <source>
        <dbReference type="ARBA" id="ARBA00004141"/>
    </source>
</evidence>
<feature type="transmembrane region" description="Helical" evidence="6">
    <location>
        <begin position="193"/>
        <end position="211"/>
    </location>
</feature>
<evidence type="ECO:0000313" key="11">
    <source>
        <dbReference type="Proteomes" id="UP000314294"/>
    </source>
</evidence>
<dbReference type="InterPro" id="IPR006201">
    <property type="entry name" value="Neur_channel"/>
</dbReference>
<organism evidence="10 11">
    <name type="scientific">Liparis tanakae</name>
    <name type="common">Tanaka's snailfish</name>
    <dbReference type="NCBI Taxonomy" id="230148"/>
    <lineage>
        <taxon>Eukaryota</taxon>
        <taxon>Metazoa</taxon>
        <taxon>Chordata</taxon>
        <taxon>Craniata</taxon>
        <taxon>Vertebrata</taxon>
        <taxon>Euteleostomi</taxon>
        <taxon>Actinopterygii</taxon>
        <taxon>Neopterygii</taxon>
        <taxon>Teleostei</taxon>
        <taxon>Neoteleostei</taxon>
        <taxon>Acanthomorphata</taxon>
        <taxon>Eupercaria</taxon>
        <taxon>Perciformes</taxon>
        <taxon>Cottioidei</taxon>
        <taxon>Cottales</taxon>
        <taxon>Liparidae</taxon>
        <taxon>Liparis</taxon>
    </lineage>
</organism>
<sequence length="360" mass="39991">MTPLGTLALLALMGVGGAQTDCSYFGLLTHLNLTTGNAMQTALRPVRNWTTTTHVQLDLVLYGILGVDEKSQTVTTHVWIQTRWSNEFLSWTPSGFCGINHVLVPRAAVWLPDVIITEDASDTGSISYSPVVRVTSRGRMVSSLRQRLTSTCTFITISRKPMLYVIIFIVPLFYFVLLDVASFFINEARGEKLSFKVTVLLSISVLLLILKDLLPSTEAELPMIAMYCCVIFVLVGLSLLEAMLVSFLIDLDGCCKNPEAPEGEAVQLEADRPDAPELHEAGGTPEKSSPPPSRPGDLLELILQEVKKVGQEARGRDKDEKRPGRYRRLAEIIDSVFFVLYLLCICSFLMYMLLSAYFQM</sequence>
<dbReference type="GO" id="GO:0005230">
    <property type="term" value="F:extracellular ligand-gated monoatomic ion channel activity"/>
    <property type="evidence" value="ECO:0007669"/>
    <property type="project" value="InterPro"/>
</dbReference>
<feature type="chain" id="PRO_5021484962" evidence="7">
    <location>
        <begin position="19"/>
        <end position="360"/>
    </location>
</feature>
<dbReference type="GO" id="GO:0016020">
    <property type="term" value="C:membrane"/>
    <property type="evidence" value="ECO:0007669"/>
    <property type="project" value="UniProtKB-SubCell"/>
</dbReference>
<feature type="transmembrane region" description="Helical" evidence="6">
    <location>
        <begin position="162"/>
        <end position="181"/>
    </location>
</feature>
<evidence type="ECO:0000256" key="4">
    <source>
        <dbReference type="ARBA" id="ARBA00023136"/>
    </source>
</evidence>
<feature type="transmembrane region" description="Helical" evidence="6">
    <location>
        <begin position="332"/>
        <end position="354"/>
    </location>
</feature>
<reference evidence="10 11" key="1">
    <citation type="submission" date="2019-03" db="EMBL/GenBank/DDBJ databases">
        <title>First draft genome of Liparis tanakae, snailfish: a comprehensive survey of snailfish specific genes.</title>
        <authorList>
            <person name="Kim W."/>
            <person name="Song I."/>
            <person name="Jeong J.-H."/>
            <person name="Kim D."/>
            <person name="Kim S."/>
            <person name="Ryu S."/>
            <person name="Song J.Y."/>
            <person name="Lee S.K."/>
        </authorList>
    </citation>
    <scope>NUCLEOTIDE SEQUENCE [LARGE SCALE GENOMIC DNA]</scope>
    <source>
        <tissue evidence="10">Muscle</tissue>
    </source>
</reference>
<evidence type="ECO:0000256" key="5">
    <source>
        <dbReference type="SAM" id="MobiDB-lite"/>
    </source>
</evidence>
<dbReference type="SUPFAM" id="SSF90112">
    <property type="entry name" value="Neurotransmitter-gated ion-channel transmembrane pore"/>
    <property type="match status" value="1"/>
</dbReference>
<gene>
    <name evidence="10" type="primary">Chrnb3</name>
    <name evidence="10" type="ORF">EYF80_057668</name>
</gene>
<evidence type="ECO:0000256" key="3">
    <source>
        <dbReference type="ARBA" id="ARBA00022989"/>
    </source>
</evidence>
<dbReference type="PANTHER" id="PTHR18945">
    <property type="entry name" value="NEUROTRANSMITTER GATED ION CHANNEL"/>
    <property type="match status" value="1"/>
</dbReference>
<feature type="domain" description="Neurotransmitter-gated ion-channel ligand-binding" evidence="8">
    <location>
        <begin position="40"/>
        <end position="153"/>
    </location>
</feature>
<keyword evidence="3 6" id="KW-1133">Transmembrane helix</keyword>
<dbReference type="SUPFAM" id="SSF63712">
    <property type="entry name" value="Nicotinic receptor ligand binding domain-like"/>
    <property type="match status" value="1"/>
</dbReference>
<comment type="subcellular location">
    <subcellularLocation>
        <location evidence="1">Membrane</location>
        <topology evidence="1">Multi-pass membrane protein</topology>
    </subcellularLocation>
</comment>
<dbReference type="Pfam" id="PF02931">
    <property type="entry name" value="Neur_chan_LBD"/>
    <property type="match status" value="1"/>
</dbReference>
<dbReference type="AlphaFoldDB" id="A0A4Z2ETP5"/>
<dbReference type="Gene3D" id="2.70.170.10">
    <property type="entry name" value="Neurotransmitter-gated ion-channel ligand-binding domain"/>
    <property type="match status" value="1"/>
</dbReference>
<comment type="caution">
    <text evidence="10">The sequence shown here is derived from an EMBL/GenBank/DDBJ whole genome shotgun (WGS) entry which is preliminary data.</text>
</comment>
<dbReference type="InterPro" id="IPR006029">
    <property type="entry name" value="Neurotrans-gated_channel_TM"/>
</dbReference>
<evidence type="ECO:0000259" key="9">
    <source>
        <dbReference type="Pfam" id="PF02932"/>
    </source>
</evidence>
<keyword evidence="7" id="KW-0732">Signal</keyword>
<protein>
    <submittedName>
        <fullName evidence="10">Neuronal acetylcholine receptor subunit beta-3</fullName>
    </submittedName>
</protein>
<dbReference type="Gene3D" id="1.20.58.390">
    <property type="entry name" value="Neurotransmitter-gated ion-channel transmembrane domain"/>
    <property type="match status" value="1"/>
</dbReference>
<dbReference type="Pfam" id="PF02932">
    <property type="entry name" value="Neur_chan_memb"/>
    <property type="match status" value="1"/>
</dbReference>
<accession>A0A4Z2ETP5</accession>
<proteinExistence type="predicted"/>
<dbReference type="OrthoDB" id="6097796at2759"/>
<feature type="region of interest" description="Disordered" evidence="5">
    <location>
        <begin position="275"/>
        <end position="294"/>
    </location>
</feature>
<evidence type="ECO:0000259" key="8">
    <source>
        <dbReference type="Pfam" id="PF02931"/>
    </source>
</evidence>
<dbReference type="EMBL" id="SRLO01002872">
    <property type="protein sequence ID" value="TNN32173.1"/>
    <property type="molecule type" value="Genomic_DNA"/>
</dbReference>
<evidence type="ECO:0000256" key="2">
    <source>
        <dbReference type="ARBA" id="ARBA00022692"/>
    </source>
</evidence>
<keyword evidence="11" id="KW-1185">Reference proteome</keyword>
<dbReference type="InterPro" id="IPR036719">
    <property type="entry name" value="Neuro-gated_channel_TM_sf"/>
</dbReference>
<name>A0A4Z2ETP5_9TELE</name>
<dbReference type="InterPro" id="IPR036734">
    <property type="entry name" value="Neur_chan_lig-bd_sf"/>
</dbReference>
<feature type="domain" description="Neurotransmitter-gated ion-channel transmembrane" evidence="9">
    <location>
        <begin position="169"/>
        <end position="248"/>
    </location>
</feature>
<dbReference type="InterPro" id="IPR006202">
    <property type="entry name" value="Neur_chan_lig-bd"/>
</dbReference>
<feature type="transmembrane region" description="Helical" evidence="6">
    <location>
        <begin position="223"/>
        <end position="249"/>
    </location>
</feature>
<evidence type="ECO:0000256" key="6">
    <source>
        <dbReference type="SAM" id="Phobius"/>
    </source>
</evidence>
<evidence type="ECO:0000256" key="7">
    <source>
        <dbReference type="SAM" id="SignalP"/>
    </source>
</evidence>
<keyword evidence="2 6" id="KW-0812">Transmembrane</keyword>
<keyword evidence="10" id="KW-0675">Receptor</keyword>
<dbReference type="Proteomes" id="UP000314294">
    <property type="component" value="Unassembled WGS sequence"/>
</dbReference>
<evidence type="ECO:0000313" key="10">
    <source>
        <dbReference type="EMBL" id="TNN32173.1"/>
    </source>
</evidence>
<dbReference type="GO" id="GO:0004888">
    <property type="term" value="F:transmembrane signaling receptor activity"/>
    <property type="evidence" value="ECO:0007669"/>
    <property type="project" value="InterPro"/>
</dbReference>
<dbReference type="InterPro" id="IPR038050">
    <property type="entry name" value="Neuro_actylchol_rec"/>
</dbReference>
<feature type="signal peptide" evidence="7">
    <location>
        <begin position="1"/>
        <end position="18"/>
    </location>
</feature>
<keyword evidence="4 6" id="KW-0472">Membrane</keyword>